<keyword evidence="3" id="KW-0804">Transcription</keyword>
<gene>
    <name evidence="7" type="ORF">ACFPER_01710</name>
</gene>
<dbReference type="PRINTS" id="PR00455">
    <property type="entry name" value="HTHTETR"/>
</dbReference>
<accession>A0ABV9R0Y1</accession>
<dbReference type="SUPFAM" id="SSF46689">
    <property type="entry name" value="Homeodomain-like"/>
    <property type="match status" value="1"/>
</dbReference>
<dbReference type="SUPFAM" id="SSF48498">
    <property type="entry name" value="Tetracyclin repressor-like, C-terminal domain"/>
    <property type="match status" value="1"/>
</dbReference>
<feature type="domain" description="HTH tetR-type" evidence="6">
    <location>
        <begin position="9"/>
        <end position="69"/>
    </location>
</feature>
<evidence type="ECO:0000313" key="7">
    <source>
        <dbReference type="EMBL" id="MFC4827485.1"/>
    </source>
</evidence>
<keyword evidence="2 4" id="KW-0238">DNA-binding</keyword>
<proteinExistence type="predicted"/>
<protein>
    <submittedName>
        <fullName evidence="7">TetR/AcrR family transcriptional regulator</fullName>
    </submittedName>
</protein>
<name>A0ABV9R0Y1_9MICO</name>
<comment type="caution">
    <text evidence="7">The sequence shown here is derived from an EMBL/GenBank/DDBJ whole genome shotgun (WGS) entry which is preliminary data.</text>
</comment>
<evidence type="ECO:0000313" key="8">
    <source>
        <dbReference type="Proteomes" id="UP001595960"/>
    </source>
</evidence>
<dbReference type="InterPro" id="IPR009057">
    <property type="entry name" value="Homeodomain-like_sf"/>
</dbReference>
<evidence type="ECO:0000256" key="4">
    <source>
        <dbReference type="PROSITE-ProRule" id="PRU00335"/>
    </source>
</evidence>
<evidence type="ECO:0000256" key="1">
    <source>
        <dbReference type="ARBA" id="ARBA00023015"/>
    </source>
</evidence>
<evidence type="ECO:0000256" key="3">
    <source>
        <dbReference type="ARBA" id="ARBA00023163"/>
    </source>
</evidence>
<reference evidence="8" key="1">
    <citation type="journal article" date="2019" name="Int. J. Syst. Evol. Microbiol.">
        <title>The Global Catalogue of Microorganisms (GCM) 10K type strain sequencing project: providing services to taxonomists for standard genome sequencing and annotation.</title>
        <authorList>
            <consortium name="The Broad Institute Genomics Platform"/>
            <consortium name="The Broad Institute Genome Sequencing Center for Infectious Disease"/>
            <person name="Wu L."/>
            <person name="Ma J."/>
        </authorList>
    </citation>
    <scope>NUCLEOTIDE SEQUENCE [LARGE SCALE GENOMIC DNA]</scope>
    <source>
        <strain evidence="8">CGMCC 1.12192</strain>
    </source>
</reference>
<evidence type="ECO:0000256" key="2">
    <source>
        <dbReference type="ARBA" id="ARBA00023125"/>
    </source>
</evidence>
<dbReference type="PANTHER" id="PTHR30055">
    <property type="entry name" value="HTH-TYPE TRANSCRIPTIONAL REGULATOR RUTR"/>
    <property type="match status" value="1"/>
</dbReference>
<dbReference type="RefSeq" id="WP_204395545.1">
    <property type="nucleotide sequence ID" value="NZ_JAFBBW010000001.1"/>
</dbReference>
<evidence type="ECO:0000256" key="5">
    <source>
        <dbReference type="SAM" id="MobiDB-lite"/>
    </source>
</evidence>
<keyword evidence="8" id="KW-1185">Reference proteome</keyword>
<dbReference type="InterPro" id="IPR050109">
    <property type="entry name" value="HTH-type_TetR-like_transc_reg"/>
</dbReference>
<dbReference type="EMBL" id="JBHSJC010000001">
    <property type="protein sequence ID" value="MFC4827485.1"/>
    <property type="molecule type" value="Genomic_DNA"/>
</dbReference>
<dbReference type="Pfam" id="PF00440">
    <property type="entry name" value="TetR_N"/>
    <property type="match status" value="1"/>
</dbReference>
<dbReference type="Proteomes" id="UP001595960">
    <property type="component" value="Unassembled WGS sequence"/>
</dbReference>
<dbReference type="InterPro" id="IPR001647">
    <property type="entry name" value="HTH_TetR"/>
</dbReference>
<evidence type="ECO:0000259" key="6">
    <source>
        <dbReference type="PROSITE" id="PS50977"/>
    </source>
</evidence>
<feature type="region of interest" description="Disordered" evidence="5">
    <location>
        <begin position="201"/>
        <end position="229"/>
    </location>
</feature>
<feature type="DNA-binding region" description="H-T-H motif" evidence="4">
    <location>
        <begin position="32"/>
        <end position="51"/>
    </location>
</feature>
<keyword evidence="1" id="KW-0805">Transcription regulation</keyword>
<dbReference type="PANTHER" id="PTHR30055:SF234">
    <property type="entry name" value="HTH-TYPE TRANSCRIPTIONAL REGULATOR BETI"/>
    <property type="match status" value="1"/>
</dbReference>
<dbReference type="PROSITE" id="PS50977">
    <property type="entry name" value="HTH_TETR_2"/>
    <property type="match status" value="1"/>
</dbReference>
<sequence>MDPQNARSRRTRAALLEAAREIVEGQGLEALTMGAVGDRAGVTRRTVYLRFESRTALVTALFEHVNEAEELAESLRPVHDASDAAAALAAWAAHVARFHPRIARVARAVQAMRDADADAAEHWRLVQADWYRICRELAERTRDEGVLADGWTVERMADMLQALMSFDILDTLVGLHGWSADACAAQLGRLAHSTFLRPGTPITAQAGAGTTERRGAGRPSARNSQPAPR</sequence>
<dbReference type="InterPro" id="IPR036271">
    <property type="entry name" value="Tet_transcr_reg_TetR-rel_C_sf"/>
</dbReference>
<dbReference type="Gene3D" id="1.10.357.10">
    <property type="entry name" value="Tetracycline Repressor, domain 2"/>
    <property type="match status" value="1"/>
</dbReference>
<organism evidence="7 8">
    <name type="scientific">Agromyces aurantiacus</name>
    <dbReference type="NCBI Taxonomy" id="165814"/>
    <lineage>
        <taxon>Bacteria</taxon>
        <taxon>Bacillati</taxon>
        <taxon>Actinomycetota</taxon>
        <taxon>Actinomycetes</taxon>
        <taxon>Micrococcales</taxon>
        <taxon>Microbacteriaceae</taxon>
        <taxon>Agromyces</taxon>
    </lineage>
</organism>